<feature type="transmembrane region" description="Helical" evidence="2">
    <location>
        <begin position="128"/>
        <end position="146"/>
    </location>
</feature>
<dbReference type="CDD" id="cd03392">
    <property type="entry name" value="PAP2_like_2"/>
    <property type="match status" value="1"/>
</dbReference>
<dbReference type="Pfam" id="PF01569">
    <property type="entry name" value="PAP2"/>
    <property type="match status" value="1"/>
</dbReference>
<feature type="transmembrane region" description="Helical" evidence="2">
    <location>
        <begin position="227"/>
        <end position="247"/>
    </location>
</feature>
<dbReference type="EMBL" id="PTIX01000029">
    <property type="protein sequence ID" value="PPK63313.1"/>
    <property type="molecule type" value="Genomic_DNA"/>
</dbReference>
<dbReference type="InterPro" id="IPR036938">
    <property type="entry name" value="PAP2/HPO_sf"/>
</dbReference>
<accession>A0A2S6GDM1</accession>
<comment type="caution">
    <text evidence="4">The sequence shown here is derived from an EMBL/GenBank/DDBJ whole genome shotgun (WGS) entry which is preliminary data.</text>
</comment>
<organism evidence="4 5">
    <name type="scientific">Actinokineospora auranticolor</name>
    <dbReference type="NCBI Taxonomy" id="155976"/>
    <lineage>
        <taxon>Bacteria</taxon>
        <taxon>Bacillati</taxon>
        <taxon>Actinomycetota</taxon>
        <taxon>Actinomycetes</taxon>
        <taxon>Pseudonocardiales</taxon>
        <taxon>Pseudonocardiaceae</taxon>
        <taxon>Actinokineospora</taxon>
    </lineage>
</organism>
<dbReference type="AlphaFoldDB" id="A0A2S6GDM1"/>
<feature type="region of interest" description="Disordered" evidence="1">
    <location>
        <begin position="254"/>
        <end position="300"/>
    </location>
</feature>
<gene>
    <name evidence="4" type="ORF">CLV40_12926</name>
</gene>
<dbReference type="Proteomes" id="UP000239203">
    <property type="component" value="Unassembled WGS sequence"/>
</dbReference>
<evidence type="ECO:0000256" key="1">
    <source>
        <dbReference type="SAM" id="MobiDB-lite"/>
    </source>
</evidence>
<dbReference type="SUPFAM" id="SSF48317">
    <property type="entry name" value="Acid phosphatase/Vanadium-dependent haloperoxidase"/>
    <property type="match status" value="1"/>
</dbReference>
<keyword evidence="2" id="KW-1133">Transmembrane helix</keyword>
<proteinExistence type="predicted"/>
<feature type="transmembrane region" description="Helical" evidence="2">
    <location>
        <begin position="99"/>
        <end position="121"/>
    </location>
</feature>
<sequence length="300" mass="31926">MFPAPGHCLSTFRVKVGLLGRGRGHSEGVKGAMGGSDARFGVRTVLALMSLTLVAIPFGLVLFLVQDKWSPLLSADNGLRDGLHRFTTEHPWFAGVMRFLSTVGSAPVYFVVFAVVTGWLLYRRLPRLAAFAVVAEVGGAVLNQVVKTLVHRARPIVVDPVAHFSGMSFPSGHAQSAVVSYSFLLLVFLPAMSISWRRIAAGVAVVMVLGIGVSRVALSAHYASDVLAGYILGAAWVIAMTATFSAWRRERGRNGVRPSEGLAPEDAARLTPAALPEPRPAADRESAADATRPGSGDSRQ</sequence>
<dbReference type="Gene3D" id="1.20.144.10">
    <property type="entry name" value="Phosphatidic acid phosphatase type 2/haloperoxidase"/>
    <property type="match status" value="2"/>
</dbReference>
<feature type="transmembrane region" description="Helical" evidence="2">
    <location>
        <begin position="199"/>
        <end position="221"/>
    </location>
</feature>
<evidence type="ECO:0000313" key="4">
    <source>
        <dbReference type="EMBL" id="PPK63313.1"/>
    </source>
</evidence>
<feature type="domain" description="Phosphatidic acid phosphatase type 2/haloperoxidase" evidence="3">
    <location>
        <begin position="126"/>
        <end position="241"/>
    </location>
</feature>
<reference evidence="4 5" key="1">
    <citation type="submission" date="2018-02" db="EMBL/GenBank/DDBJ databases">
        <title>Genomic Encyclopedia of Archaeal and Bacterial Type Strains, Phase II (KMG-II): from individual species to whole genera.</title>
        <authorList>
            <person name="Goeker M."/>
        </authorList>
    </citation>
    <scope>NUCLEOTIDE SEQUENCE [LARGE SCALE GENOMIC DNA]</scope>
    <source>
        <strain evidence="4 5">YU 961-1</strain>
    </source>
</reference>
<evidence type="ECO:0000259" key="3">
    <source>
        <dbReference type="SMART" id="SM00014"/>
    </source>
</evidence>
<evidence type="ECO:0000313" key="5">
    <source>
        <dbReference type="Proteomes" id="UP000239203"/>
    </source>
</evidence>
<feature type="transmembrane region" description="Helical" evidence="2">
    <location>
        <begin position="40"/>
        <end position="65"/>
    </location>
</feature>
<keyword evidence="5" id="KW-1185">Reference proteome</keyword>
<keyword evidence="2" id="KW-0472">Membrane</keyword>
<name>A0A2S6GDM1_9PSEU</name>
<dbReference type="InterPro" id="IPR000326">
    <property type="entry name" value="PAP2/HPO"/>
</dbReference>
<feature type="transmembrane region" description="Helical" evidence="2">
    <location>
        <begin position="174"/>
        <end position="192"/>
    </location>
</feature>
<keyword evidence="2" id="KW-0812">Transmembrane</keyword>
<evidence type="ECO:0000256" key="2">
    <source>
        <dbReference type="SAM" id="Phobius"/>
    </source>
</evidence>
<dbReference type="PANTHER" id="PTHR14969:SF13">
    <property type="entry name" value="AT30094P"/>
    <property type="match status" value="1"/>
</dbReference>
<dbReference type="PANTHER" id="PTHR14969">
    <property type="entry name" value="SPHINGOSINE-1-PHOSPHATE PHOSPHOHYDROLASE"/>
    <property type="match status" value="1"/>
</dbReference>
<dbReference type="SMART" id="SM00014">
    <property type="entry name" value="acidPPc"/>
    <property type="match status" value="1"/>
</dbReference>
<protein>
    <submittedName>
        <fullName evidence="4">Undecaprenyl-diphosphatase</fullName>
    </submittedName>
</protein>